<dbReference type="AlphaFoldDB" id="A0A166WIJ4"/>
<gene>
    <name evidence="2" type="ORF">NOR_08282</name>
</gene>
<protein>
    <submittedName>
        <fullName evidence="2">Protein kinase-like domain protein</fullName>
    </submittedName>
</protein>
<keyword evidence="3" id="KW-1185">Reference proteome</keyword>
<accession>A0A166WIJ4</accession>
<dbReference type="STRING" id="1081105.A0A166WIJ4"/>
<evidence type="ECO:0000313" key="3">
    <source>
        <dbReference type="Proteomes" id="UP000243498"/>
    </source>
</evidence>
<evidence type="ECO:0000313" key="2">
    <source>
        <dbReference type="EMBL" id="OAA34770.1"/>
    </source>
</evidence>
<dbReference type="OMA" id="KFFALSW"/>
<dbReference type="OrthoDB" id="5598852at2759"/>
<feature type="domain" description="Aminoglycoside phosphotransferase" evidence="1">
    <location>
        <begin position="94"/>
        <end position="241"/>
    </location>
</feature>
<dbReference type="SUPFAM" id="SSF56112">
    <property type="entry name" value="Protein kinase-like (PK-like)"/>
    <property type="match status" value="1"/>
</dbReference>
<evidence type="ECO:0000259" key="1">
    <source>
        <dbReference type="Pfam" id="PF01636"/>
    </source>
</evidence>
<dbReference type="InterPro" id="IPR002575">
    <property type="entry name" value="Aminoglycoside_PTrfase"/>
</dbReference>
<comment type="caution">
    <text evidence="2">The sequence shown here is derived from an EMBL/GenBank/DDBJ whole genome shotgun (WGS) entry which is preliminary data.</text>
</comment>
<dbReference type="InterPro" id="IPR011009">
    <property type="entry name" value="Kinase-like_dom_sf"/>
</dbReference>
<dbReference type="Proteomes" id="UP000243498">
    <property type="component" value="Unassembled WGS sequence"/>
</dbReference>
<name>A0A166WIJ4_METRR</name>
<reference evidence="2 3" key="1">
    <citation type="journal article" date="2016" name="Genome Biol. Evol.">
        <title>Divergent and convergent evolution of fungal pathogenicity.</title>
        <authorList>
            <person name="Shang Y."/>
            <person name="Xiao G."/>
            <person name="Zheng P."/>
            <person name="Cen K."/>
            <person name="Zhan S."/>
            <person name="Wang C."/>
        </authorList>
    </citation>
    <scope>NUCLEOTIDE SEQUENCE [LARGE SCALE GENOMIC DNA]</scope>
    <source>
        <strain evidence="2 3">RCEF 4871</strain>
    </source>
</reference>
<sequence length="347" mass="39328">MVYSQYSVEDEISNFFAKTSACRSDCDARAEELVGGRATAVDVQGNCSYSVYAGPYLEYLVQFRLKSLQLDLKTVSLARHVYGCYAPTVSFEGHVGDESKEEEPLYVYVMNRIKGMTHLDFILAHDSPDNSPENLARRKRLMIDVARFFALAWKAPQLVNQTYFTKVRETLERELRMLLEALPGRLHHIIRRCIDSLDAILSLLMVLLHKDFGTCNIIVNEITCHLAGVIDWAEAEICPFGMNLHSLQSLTGKLHLRDGWVRYDDYDSLHDVFWTTFLDQVGGLTDECIETIRLARITGLLLSKGFTSRLASEPEPVPIGDDERGRYNMLSLDGFLLNPATKFEGID</sequence>
<dbReference type="Pfam" id="PF01636">
    <property type="entry name" value="APH"/>
    <property type="match status" value="1"/>
</dbReference>
<dbReference type="EMBL" id="AZHC01000048">
    <property type="protein sequence ID" value="OAA34770.1"/>
    <property type="molecule type" value="Genomic_DNA"/>
</dbReference>
<organism evidence="2 3">
    <name type="scientific">Metarhizium rileyi (strain RCEF 4871)</name>
    <name type="common">Nomuraea rileyi</name>
    <dbReference type="NCBI Taxonomy" id="1649241"/>
    <lineage>
        <taxon>Eukaryota</taxon>
        <taxon>Fungi</taxon>
        <taxon>Dikarya</taxon>
        <taxon>Ascomycota</taxon>
        <taxon>Pezizomycotina</taxon>
        <taxon>Sordariomycetes</taxon>
        <taxon>Hypocreomycetidae</taxon>
        <taxon>Hypocreales</taxon>
        <taxon>Clavicipitaceae</taxon>
        <taxon>Metarhizium</taxon>
    </lineage>
</organism>
<proteinExistence type="predicted"/>
<dbReference type="Gene3D" id="3.90.1200.10">
    <property type="match status" value="1"/>
</dbReference>